<sequence>MPKFLKGSSILTIFLFIYFAIRTPFLHFTSFLGFGLCYPRSCINKEHFDTRDIRLGRQCGDEQTIAVMYETDGHELSHYEASKKAAARRETDDG</sequence>
<dbReference type="Proteomes" id="UP000246171">
    <property type="component" value="Unassembled WGS sequence"/>
</dbReference>
<accession>A0A317VKA3</accession>
<keyword evidence="2" id="KW-1185">Reference proteome</keyword>
<dbReference type="EMBL" id="MSFU01000012">
    <property type="protein sequence ID" value="PWY73322.1"/>
    <property type="molecule type" value="Genomic_DNA"/>
</dbReference>
<comment type="caution">
    <text evidence="1">The sequence shown here is derived from an EMBL/GenBank/DDBJ whole genome shotgun (WGS) entry which is preliminary data.</text>
</comment>
<name>A0A317VKA3_ASPEC</name>
<dbReference type="AlphaFoldDB" id="A0A317VKA3"/>
<dbReference type="GeneID" id="37049718"/>
<gene>
    <name evidence="1" type="ORF">BO83DRAFT_31890</name>
</gene>
<evidence type="ECO:0000313" key="1">
    <source>
        <dbReference type="EMBL" id="PWY73322.1"/>
    </source>
</evidence>
<evidence type="ECO:0000313" key="2">
    <source>
        <dbReference type="Proteomes" id="UP000246171"/>
    </source>
</evidence>
<proteinExistence type="predicted"/>
<dbReference type="RefSeq" id="XP_025388126.1">
    <property type="nucleotide sequence ID" value="XM_025527756.1"/>
</dbReference>
<organism evidence="1 2">
    <name type="scientific">Aspergillus eucalypticola (strain CBS 122712 / IBT 29274)</name>
    <dbReference type="NCBI Taxonomy" id="1448314"/>
    <lineage>
        <taxon>Eukaryota</taxon>
        <taxon>Fungi</taxon>
        <taxon>Dikarya</taxon>
        <taxon>Ascomycota</taxon>
        <taxon>Pezizomycotina</taxon>
        <taxon>Eurotiomycetes</taxon>
        <taxon>Eurotiomycetidae</taxon>
        <taxon>Eurotiales</taxon>
        <taxon>Aspergillaceae</taxon>
        <taxon>Aspergillus</taxon>
        <taxon>Aspergillus subgen. Circumdati</taxon>
    </lineage>
</organism>
<protein>
    <submittedName>
        <fullName evidence="1">Uncharacterized protein</fullName>
    </submittedName>
</protein>
<reference evidence="1" key="1">
    <citation type="submission" date="2016-12" db="EMBL/GenBank/DDBJ databases">
        <title>The genomes of Aspergillus section Nigri reveals drivers in fungal speciation.</title>
        <authorList>
            <consortium name="DOE Joint Genome Institute"/>
            <person name="Vesth T.C."/>
            <person name="Nybo J."/>
            <person name="Theobald S."/>
            <person name="Brandl J."/>
            <person name="Frisvad J.C."/>
            <person name="Nielsen K.F."/>
            <person name="Lyhne E.K."/>
            <person name="Kogle M.E."/>
            <person name="Kuo A."/>
            <person name="Riley R."/>
            <person name="Clum A."/>
            <person name="Nolan M."/>
            <person name="Lipzen A."/>
            <person name="Salamov A."/>
            <person name="Henrissat B."/>
            <person name="Wiebenga A."/>
            <person name="De vries R.P."/>
            <person name="Grigoriev I.V."/>
            <person name="Mortensen U.H."/>
            <person name="Andersen M.R."/>
            <person name="Baker S.E."/>
        </authorList>
    </citation>
    <scope>NUCLEOTIDE SEQUENCE</scope>
    <source>
        <strain evidence="1">CBS 122712</strain>
    </source>
</reference>
<dbReference type="VEuPathDB" id="FungiDB:BO83DRAFT_31890"/>